<evidence type="ECO:0000259" key="1">
    <source>
        <dbReference type="Pfam" id="PF17775"/>
    </source>
</evidence>
<feature type="domain" description="YchJ-like middle NTF2-like" evidence="1">
    <location>
        <begin position="32"/>
        <end position="130"/>
    </location>
</feature>
<gene>
    <name evidence="2" type="ORF">O4H49_19365</name>
</gene>
<reference evidence="2" key="1">
    <citation type="submission" date="2022-12" db="EMBL/GenBank/DDBJ databases">
        <title>Bacterial isolates from different developmental stages of Nematostella vectensis.</title>
        <authorList>
            <person name="Fraune S."/>
        </authorList>
    </citation>
    <scope>NUCLEOTIDE SEQUENCE</scope>
    <source>
        <strain evidence="2">G21630-S1</strain>
    </source>
</reference>
<accession>A0ABT4LPJ1</accession>
<keyword evidence="3" id="KW-1185">Reference proteome</keyword>
<dbReference type="EMBL" id="JAPWGY010000013">
    <property type="protein sequence ID" value="MCZ4282951.1"/>
    <property type="molecule type" value="Genomic_DNA"/>
</dbReference>
<proteinExistence type="predicted"/>
<comment type="caution">
    <text evidence="2">The sequence shown here is derived from an EMBL/GenBank/DDBJ whole genome shotgun (WGS) entry which is preliminary data.</text>
</comment>
<name>A0ABT4LPJ1_9PROT</name>
<dbReference type="Proteomes" id="UP001069802">
    <property type="component" value="Unassembled WGS sequence"/>
</dbReference>
<dbReference type="RefSeq" id="WP_269425093.1">
    <property type="nucleotide sequence ID" value="NZ_JAPWGY010000013.1"/>
</dbReference>
<sequence>MSADITPCPCGGDASYESCCARFISGTVLPETAEQLMRSRYSAYVKEEVTYLKETLWPAYQKQFDPIGTLLRARDSRWLGLEILATGAGQKKDKEGFVLFVARSVVNGLVNEQREKSLFRQKGGRWYYLRALPER</sequence>
<evidence type="ECO:0000313" key="2">
    <source>
        <dbReference type="EMBL" id="MCZ4282951.1"/>
    </source>
</evidence>
<dbReference type="InterPro" id="IPR032710">
    <property type="entry name" value="NTF2-like_dom_sf"/>
</dbReference>
<dbReference type="Gene3D" id="3.10.450.50">
    <property type="match status" value="1"/>
</dbReference>
<evidence type="ECO:0000313" key="3">
    <source>
        <dbReference type="Proteomes" id="UP001069802"/>
    </source>
</evidence>
<dbReference type="Pfam" id="PF17775">
    <property type="entry name" value="YchJ_M-like"/>
    <property type="match status" value="1"/>
</dbReference>
<dbReference type="InterPro" id="IPR048469">
    <property type="entry name" value="YchJ-like_M"/>
</dbReference>
<organism evidence="2 3">
    <name type="scientific">Kiloniella laminariae</name>
    <dbReference type="NCBI Taxonomy" id="454162"/>
    <lineage>
        <taxon>Bacteria</taxon>
        <taxon>Pseudomonadati</taxon>
        <taxon>Pseudomonadota</taxon>
        <taxon>Alphaproteobacteria</taxon>
        <taxon>Rhodospirillales</taxon>
        <taxon>Kiloniellaceae</taxon>
        <taxon>Kiloniella</taxon>
    </lineage>
</organism>
<protein>
    <submittedName>
        <fullName evidence="2">YchJ family metal-binding protein</fullName>
    </submittedName>
</protein>
<dbReference type="SUPFAM" id="SSF54427">
    <property type="entry name" value="NTF2-like"/>
    <property type="match status" value="1"/>
</dbReference>